<feature type="transmembrane region" description="Helical" evidence="6">
    <location>
        <begin position="117"/>
        <end position="139"/>
    </location>
</feature>
<feature type="transmembrane region" description="Helical" evidence="6">
    <location>
        <begin position="293"/>
        <end position="311"/>
    </location>
</feature>
<keyword evidence="2" id="KW-0813">Transport</keyword>
<evidence type="ECO:0000256" key="5">
    <source>
        <dbReference type="ARBA" id="ARBA00023136"/>
    </source>
</evidence>
<feature type="transmembrane region" description="Helical" evidence="6">
    <location>
        <begin position="415"/>
        <end position="436"/>
    </location>
</feature>
<name>A0ABR1F2B9_9ASCO</name>
<feature type="transmembrane region" description="Helical" evidence="6">
    <location>
        <begin position="160"/>
        <end position="177"/>
    </location>
</feature>
<reference evidence="8 9" key="1">
    <citation type="submission" date="2024-03" db="EMBL/GenBank/DDBJ databases">
        <title>Genome-scale model development and genomic sequencing of the oleaginous clade Lipomyces.</title>
        <authorList>
            <consortium name="Lawrence Berkeley National Laboratory"/>
            <person name="Czajka J.J."/>
            <person name="Han Y."/>
            <person name="Kim J."/>
            <person name="Mondo S.J."/>
            <person name="Hofstad B.A."/>
            <person name="Robles A."/>
            <person name="Haridas S."/>
            <person name="Riley R."/>
            <person name="LaButti K."/>
            <person name="Pangilinan J."/>
            <person name="Andreopoulos W."/>
            <person name="Lipzen A."/>
            <person name="Yan J."/>
            <person name="Wang M."/>
            <person name="Ng V."/>
            <person name="Grigoriev I.V."/>
            <person name="Spatafora J.W."/>
            <person name="Magnuson J.K."/>
            <person name="Baker S.E."/>
            <person name="Pomraning K.R."/>
        </authorList>
    </citation>
    <scope>NUCLEOTIDE SEQUENCE [LARGE SCALE GENOMIC DNA]</scope>
    <source>
        <strain evidence="8 9">Phaff 52-87</strain>
    </source>
</reference>
<dbReference type="GeneID" id="90036007"/>
<dbReference type="PANTHER" id="PTHR43791:SF43">
    <property type="entry name" value="MAJOR FACILITATOR SUPERFAMILY (MFS) PROFILE DOMAIN-CONTAINING PROTEIN"/>
    <property type="match status" value="1"/>
</dbReference>
<organism evidence="8 9">
    <name type="scientific">Myxozyma melibiosi</name>
    <dbReference type="NCBI Taxonomy" id="54550"/>
    <lineage>
        <taxon>Eukaryota</taxon>
        <taxon>Fungi</taxon>
        <taxon>Dikarya</taxon>
        <taxon>Ascomycota</taxon>
        <taxon>Saccharomycotina</taxon>
        <taxon>Lipomycetes</taxon>
        <taxon>Lipomycetales</taxon>
        <taxon>Lipomycetaceae</taxon>
        <taxon>Myxozyma</taxon>
    </lineage>
</organism>
<comment type="subcellular location">
    <subcellularLocation>
        <location evidence="1">Membrane</location>
        <topology evidence="1">Multi-pass membrane protein</topology>
    </subcellularLocation>
</comment>
<dbReference type="PANTHER" id="PTHR43791">
    <property type="entry name" value="PERMEASE-RELATED"/>
    <property type="match status" value="1"/>
</dbReference>
<evidence type="ECO:0000256" key="1">
    <source>
        <dbReference type="ARBA" id="ARBA00004141"/>
    </source>
</evidence>
<proteinExistence type="predicted"/>
<dbReference type="PROSITE" id="PS50850">
    <property type="entry name" value="MFS"/>
    <property type="match status" value="1"/>
</dbReference>
<evidence type="ECO:0000313" key="8">
    <source>
        <dbReference type="EMBL" id="KAK7203986.1"/>
    </source>
</evidence>
<evidence type="ECO:0000259" key="7">
    <source>
        <dbReference type="PROSITE" id="PS50850"/>
    </source>
</evidence>
<evidence type="ECO:0000256" key="2">
    <source>
        <dbReference type="ARBA" id="ARBA00022448"/>
    </source>
</evidence>
<feature type="transmembrane region" description="Helical" evidence="6">
    <location>
        <begin position="189"/>
        <end position="208"/>
    </location>
</feature>
<evidence type="ECO:0000313" key="9">
    <source>
        <dbReference type="Proteomes" id="UP001498771"/>
    </source>
</evidence>
<evidence type="ECO:0000256" key="3">
    <source>
        <dbReference type="ARBA" id="ARBA00022692"/>
    </source>
</evidence>
<keyword evidence="4 6" id="KW-1133">Transmembrane helix</keyword>
<feature type="transmembrane region" description="Helical" evidence="6">
    <location>
        <begin position="323"/>
        <end position="341"/>
    </location>
</feature>
<dbReference type="SUPFAM" id="SSF103473">
    <property type="entry name" value="MFS general substrate transporter"/>
    <property type="match status" value="1"/>
</dbReference>
<dbReference type="Gene3D" id="1.20.1250.20">
    <property type="entry name" value="MFS general substrate transporter like domains"/>
    <property type="match status" value="2"/>
</dbReference>
<evidence type="ECO:0000256" key="6">
    <source>
        <dbReference type="SAM" id="Phobius"/>
    </source>
</evidence>
<dbReference type="InterPro" id="IPR011701">
    <property type="entry name" value="MFS"/>
</dbReference>
<feature type="domain" description="Major facilitator superfamily (MFS) profile" evidence="7">
    <location>
        <begin position="26"/>
        <end position="440"/>
    </location>
</feature>
<evidence type="ECO:0000256" key="4">
    <source>
        <dbReference type="ARBA" id="ARBA00022989"/>
    </source>
</evidence>
<gene>
    <name evidence="8" type="ORF">BZA70DRAFT_240123</name>
</gene>
<dbReference type="Proteomes" id="UP001498771">
    <property type="component" value="Unassembled WGS sequence"/>
</dbReference>
<dbReference type="InterPro" id="IPR020846">
    <property type="entry name" value="MFS_dom"/>
</dbReference>
<dbReference type="EMBL" id="JBBJBU010000009">
    <property type="protein sequence ID" value="KAK7203986.1"/>
    <property type="molecule type" value="Genomic_DNA"/>
</dbReference>
<sequence length="472" mass="53974">MLGQVWDSFAKAPNERRYIQRLDRYILVYALLSYGLKSLDVSNVSSAFVSGMQEDLGLYGQERNLFDTFFNVGYLIGSTPSQVIINRIRPSLWIPACELVWSSLVVFISAAQSARTIYVIRFFLGLFESSSYPGFAYILGSWYGPDELAKRMGVYDCAGYIAKMFAGYIQAGVYFLLDGVGGVAGWRWMFVIDGLIGIPVALWGFYSIPDFPNNTRARWLSAREREISVVRVKLQGKVEPRKLTVKRFVDMFFRSWRPWPFLVSYTMLWISGTSSYFNLWLKSLGIYSVEELNIVPTFGYGLGFLSGFLFANLSDRTRARWPWLFLATGFRLTGSVLLAIWDLPRQVIFFANMCSYIGEPVWSLLITWASEEFRDDAELRGLLCAVGNTIGAGFSLWLPLVLFPTYEAPHYRIGYKMTTAFDVVDVCALFAFLWFAKRERRRGVQRYGGVEGEMEGEMEMEMELMMAKREGD</sequence>
<accession>A0ABR1F2B9</accession>
<feature type="transmembrane region" description="Helical" evidence="6">
    <location>
        <begin position="261"/>
        <end position="281"/>
    </location>
</feature>
<keyword evidence="9" id="KW-1185">Reference proteome</keyword>
<keyword evidence="3 6" id="KW-0812">Transmembrane</keyword>
<comment type="caution">
    <text evidence="8">The sequence shown here is derived from an EMBL/GenBank/DDBJ whole genome shotgun (WGS) entry which is preliminary data.</text>
</comment>
<feature type="transmembrane region" description="Helical" evidence="6">
    <location>
        <begin position="381"/>
        <end position="403"/>
    </location>
</feature>
<feature type="transmembrane region" description="Helical" evidence="6">
    <location>
        <begin position="347"/>
        <end position="369"/>
    </location>
</feature>
<dbReference type="InterPro" id="IPR036259">
    <property type="entry name" value="MFS_trans_sf"/>
</dbReference>
<dbReference type="RefSeq" id="XP_064767019.1">
    <property type="nucleotide sequence ID" value="XM_064910495.1"/>
</dbReference>
<dbReference type="Pfam" id="PF07690">
    <property type="entry name" value="MFS_1"/>
    <property type="match status" value="1"/>
</dbReference>
<protein>
    <submittedName>
        <fullName evidence="8">Pantothenate transporter</fullName>
    </submittedName>
</protein>
<keyword evidence="5 6" id="KW-0472">Membrane</keyword>